<feature type="domain" description="YdbS-like PH" evidence="3">
    <location>
        <begin position="77"/>
        <end position="136"/>
    </location>
</feature>
<dbReference type="PANTHER" id="PTHR34473:SF3">
    <property type="entry name" value="TRANSMEMBRANE PROTEIN-RELATED"/>
    <property type="match status" value="1"/>
</dbReference>
<evidence type="ECO:0000256" key="2">
    <source>
        <dbReference type="SAM" id="Phobius"/>
    </source>
</evidence>
<dbReference type="Proteomes" id="UP001250214">
    <property type="component" value="Unassembled WGS sequence"/>
</dbReference>
<accession>A0ABU2H313</accession>
<evidence type="ECO:0000259" key="3">
    <source>
        <dbReference type="Pfam" id="PF03703"/>
    </source>
</evidence>
<keyword evidence="5" id="KW-1185">Reference proteome</keyword>
<dbReference type="InterPro" id="IPR005182">
    <property type="entry name" value="YdbS-like_PH"/>
</dbReference>
<feature type="transmembrane region" description="Helical" evidence="2">
    <location>
        <begin position="392"/>
        <end position="415"/>
    </location>
</feature>
<feature type="transmembrane region" description="Helical" evidence="2">
    <location>
        <begin position="243"/>
        <end position="269"/>
    </location>
</feature>
<feature type="transmembrane region" description="Helical" evidence="2">
    <location>
        <begin position="53"/>
        <end position="75"/>
    </location>
</feature>
<reference evidence="5" key="1">
    <citation type="submission" date="2023-07" db="EMBL/GenBank/DDBJ databases">
        <title>Novel species in the genus Lipingzhangella isolated from Sambhar Salt Lake.</title>
        <authorList>
            <person name="Jiya N."/>
            <person name="Kajale S."/>
            <person name="Sharma A."/>
        </authorList>
    </citation>
    <scope>NUCLEOTIDE SEQUENCE [LARGE SCALE GENOMIC DNA]</scope>
    <source>
        <strain evidence="5">LS1_29</strain>
    </source>
</reference>
<feature type="domain" description="YdbS-like PH" evidence="3">
    <location>
        <begin position="445"/>
        <end position="510"/>
    </location>
</feature>
<sequence>MTEETTTETHPAPAWHRLSPLTVWAGVVVLVTLFGIPGLVLAVIVGIAAPSWLWGLLVVLATTLLVGSGIGFDILRYRRTQYQVTPERMELRSGVLSRAHRSLPRERIRSVDVASPIWARPFGLCRVTVGTGQSVTSGSDQLTLTCVTVADGDWLRRVLLHQDDEPAVEEAAQRQPAGEEPAGSDLPQRGELARMRTPWFGYGAAAPGPAALSYSVLGGLAASTAQFPITWILDQLDIETNRASVPVGLTALALALGVLALGALVALALQVESWWGYRLTREPDRTLRVRRGLLNLSSVSVEERRLRGVRLKHYLPLRWFGAASVGAVASGLDQESGQGGQGGGLVPKSALSPEMPRAEANRVAAAALPGVDFSRQLTAHPRAALKRRLVRAGAVVLAAVVLLAAAITIAVVATPQQLPAAIWWGAAVLVLLVAVAAVTYAVSSYRGLGYGLGTRQVYLRRGVVARATVALNRDAVIGWTVRRSPFQRRLGLATLGATTAAEAGVFHAVDVDLHGGLALADEAVPELLAPFLERD</sequence>
<feature type="region of interest" description="Disordered" evidence="1">
    <location>
        <begin position="167"/>
        <end position="188"/>
    </location>
</feature>
<evidence type="ECO:0000256" key="1">
    <source>
        <dbReference type="SAM" id="MobiDB-lite"/>
    </source>
</evidence>
<gene>
    <name evidence="4" type="ORF">RIF23_05255</name>
</gene>
<feature type="transmembrane region" description="Helical" evidence="2">
    <location>
        <begin position="21"/>
        <end position="47"/>
    </location>
</feature>
<evidence type="ECO:0000313" key="5">
    <source>
        <dbReference type="Proteomes" id="UP001250214"/>
    </source>
</evidence>
<name>A0ABU2H313_9ACTN</name>
<dbReference type="InterPro" id="IPR014529">
    <property type="entry name" value="UCP026631"/>
</dbReference>
<dbReference type="RefSeq" id="WP_310911154.1">
    <property type="nucleotide sequence ID" value="NZ_JAVLVT010000001.1"/>
</dbReference>
<protein>
    <submittedName>
        <fullName evidence="4">PH domain-containing protein</fullName>
    </submittedName>
</protein>
<dbReference type="PIRSF" id="PIRSF026631">
    <property type="entry name" value="UCP026631"/>
    <property type="match status" value="1"/>
</dbReference>
<keyword evidence="2" id="KW-0472">Membrane</keyword>
<dbReference type="EMBL" id="JAVLVT010000001">
    <property type="protein sequence ID" value="MDS1269697.1"/>
    <property type="molecule type" value="Genomic_DNA"/>
</dbReference>
<proteinExistence type="predicted"/>
<feature type="transmembrane region" description="Helical" evidence="2">
    <location>
        <begin position="421"/>
        <end position="442"/>
    </location>
</feature>
<dbReference type="Pfam" id="PF03703">
    <property type="entry name" value="bPH_2"/>
    <property type="match status" value="2"/>
</dbReference>
<keyword evidence="2" id="KW-0812">Transmembrane</keyword>
<keyword evidence="2" id="KW-1133">Transmembrane helix</keyword>
<organism evidence="4 5">
    <name type="scientific">Lipingzhangella rawalii</name>
    <dbReference type="NCBI Taxonomy" id="2055835"/>
    <lineage>
        <taxon>Bacteria</taxon>
        <taxon>Bacillati</taxon>
        <taxon>Actinomycetota</taxon>
        <taxon>Actinomycetes</taxon>
        <taxon>Streptosporangiales</taxon>
        <taxon>Nocardiopsidaceae</taxon>
        <taxon>Lipingzhangella</taxon>
    </lineage>
</organism>
<feature type="transmembrane region" description="Helical" evidence="2">
    <location>
        <begin position="199"/>
        <end position="223"/>
    </location>
</feature>
<dbReference type="PANTHER" id="PTHR34473">
    <property type="entry name" value="UPF0699 TRANSMEMBRANE PROTEIN YDBS"/>
    <property type="match status" value="1"/>
</dbReference>
<evidence type="ECO:0000313" key="4">
    <source>
        <dbReference type="EMBL" id="MDS1269697.1"/>
    </source>
</evidence>
<comment type="caution">
    <text evidence="4">The sequence shown here is derived from an EMBL/GenBank/DDBJ whole genome shotgun (WGS) entry which is preliminary data.</text>
</comment>